<feature type="non-terminal residue" evidence="1">
    <location>
        <position position="64"/>
    </location>
</feature>
<proteinExistence type="predicted"/>
<reference evidence="1" key="1">
    <citation type="submission" date="2018-05" db="EMBL/GenBank/DDBJ databases">
        <authorList>
            <person name="Lanie J.A."/>
            <person name="Ng W.-L."/>
            <person name="Kazmierczak K.M."/>
            <person name="Andrzejewski T.M."/>
            <person name="Davidsen T.M."/>
            <person name="Wayne K.J."/>
            <person name="Tettelin H."/>
            <person name="Glass J.I."/>
            <person name="Rusch D."/>
            <person name="Podicherti R."/>
            <person name="Tsui H.-C.T."/>
            <person name="Winkler M.E."/>
        </authorList>
    </citation>
    <scope>NUCLEOTIDE SEQUENCE</scope>
</reference>
<gene>
    <name evidence="1" type="ORF">METZ01_LOCUS116567</name>
</gene>
<sequence length="64" mass="6727">MAYSTGFSEYLRSIRNGLLSGESFMTAAYGSKNEQNGGCIGLFDRRPDDFAGSGGSPAADIQIA</sequence>
<name>A0A381XHF1_9ZZZZ</name>
<dbReference type="AlphaFoldDB" id="A0A381XHF1"/>
<evidence type="ECO:0000313" key="1">
    <source>
        <dbReference type="EMBL" id="SVA63713.1"/>
    </source>
</evidence>
<dbReference type="EMBL" id="UINC01015057">
    <property type="protein sequence ID" value="SVA63713.1"/>
    <property type="molecule type" value="Genomic_DNA"/>
</dbReference>
<organism evidence="1">
    <name type="scientific">marine metagenome</name>
    <dbReference type="NCBI Taxonomy" id="408172"/>
    <lineage>
        <taxon>unclassified sequences</taxon>
        <taxon>metagenomes</taxon>
        <taxon>ecological metagenomes</taxon>
    </lineage>
</organism>
<protein>
    <submittedName>
        <fullName evidence="1">Uncharacterized protein</fullName>
    </submittedName>
</protein>
<accession>A0A381XHF1</accession>